<dbReference type="RefSeq" id="WP_128418269.1">
    <property type="nucleotide sequence ID" value="NZ_MDEJ01000179.1"/>
</dbReference>
<organism evidence="2 3">
    <name type="scientific">Xanthomonas populi</name>
    <dbReference type="NCBI Taxonomy" id="53414"/>
    <lineage>
        <taxon>Bacteria</taxon>
        <taxon>Pseudomonadati</taxon>
        <taxon>Pseudomonadota</taxon>
        <taxon>Gammaproteobacteria</taxon>
        <taxon>Lysobacterales</taxon>
        <taxon>Lysobacteraceae</taxon>
        <taxon>Xanthomonas</taxon>
    </lineage>
</organism>
<dbReference type="Proteomes" id="UP000239939">
    <property type="component" value="Unassembled WGS sequence"/>
</dbReference>
<accession>A0A2S7EAJ1</accession>
<gene>
    <name evidence="2" type="ORF">XpopCFBP1817_18515</name>
</gene>
<feature type="region of interest" description="Disordered" evidence="1">
    <location>
        <begin position="1"/>
        <end position="22"/>
    </location>
</feature>
<dbReference type="AlphaFoldDB" id="A0A2S7EAJ1"/>
<dbReference type="EMBL" id="MDEJ01000179">
    <property type="protein sequence ID" value="PPU87166.1"/>
    <property type="molecule type" value="Genomic_DNA"/>
</dbReference>
<keyword evidence="3" id="KW-1185">Reference proteome</keyword>
<comment type="caution">
    <text evidence="2">The sequence shown here is derived from an EMBL/GenBank/DDBJ whole genome shotgun (WGS) entry which is preliminary data.</text>
</comment>
<evidence type="ECO:0000313" key="2">
    <source>
        <dbReference type="EMBL" id="PPU87166.1"/>
    </source>
</evidence>
<evidence type="ECO:0000256" key="1">
    <source>
        <dbReference type="SAM" id="MobiDB-lite"/>
    </source>
</evidence>
<reference evidence="3" key="1">
    <citation type="submission" date="2016-08" db="EMBL/GenBank/DDBJ databases">
        <authorList>
            <person name="Merda D."/>
            <person name="Briand M."/>
            <person name="Taghouti G."/>
            <person name="Carrere S."/>
            <person name="Gouzy J."/>
            <person name="Portier P."/>
            <person name="Jacques M.-A."/>
            <person name="Fischer-Le Saux M."/>
        </authorList>
    </citation>
    <scope>NUCLEOTIDE SEQUENCE [LARGE SCALE GENOMIC DNA]</scope>
    <source>
        <strain evidence="3">CFBP1817</strain>
    </source>
</reference>
<name>A0A2S7EAJ1_9XANT</name>
<evidence type="ECO:0000313" key="3">
    <source>
        <dbReference type="Proteomes" id="UP000239939"/>
    </source>
</evidence>
<proteinExistence type="predicted"/>
<sequence length="80" mass="8347">MRFPHKRRSPREAGKVAQAGGLSAPRDYTKGAAICLAAGAMEAARRQLEVYALQTDEPSPGIVEAADLLDAARAVLDGAA</sequence>
<dbReference type="OrthoDB" id="5639125at2"/>
<protein>
    <submittedName>
        <fullName evidence="2">Uncharacterized protein</fullName>
    </submittedName>
</protein>